<keyword evidence="3 4" id="KW-0732">Signal</keyword>
<gene>
    <name evidence="6" type="ORF">P4I72_17530</name>
</gene>
<dbReference type="EMBL" id="JARLKY010000043">
    <property type="protein sequence ID" value="MEC0228932.1"/>
    <property type="molecule type" value="Genomic_DNA"/>
</dbReference>
<dbReference type="SUPFAM" id="SSF53850">
    <property type="entry name" value="Periplasmic binding protein-like II"/>
    <property type="match status" value="1"/>
</dbReference>
<feature type="domain" description="Solute-binding protein family 5" evidence="5">
    <location>
        <begin position="94"/>
        <end position="468"/>
    </location>
</feature>
<evidence type="ECO:0000313" key="7">
    <source>
        <dbReference type="Proteomes" id="UP001338137"/>
    </source>
</evidence>
<dbReference type="Proteomes" id="UP001338137">
    <property type="component" value="Unassembled WGS sequence"/>
</dbReference>
<comment type="caution">
    <text evidence="6">The sequence shown here is derived from an EMBL/GenBank/DDBJ whole genome shotgun (WGS) entry which is preliminary data.</text>
</comment>
<name>A0ABU6G427_9BACL</name>
<dbReference type="InterPro" id="IPR000914">
    <property type="entry name" value="SBP_5_dom"/>
</dbReference>
<protein>
    <submittedName>
        <fullName evidence="6">ABC transporter substrate-binding protein</fullName>
    </submittedName>
</protein>
<keyword evidence="2" id="KW-0813">Transport</keyword>
<keyword evidence="7" id="KW-1185">Reference proteome</keyword>
<dbReference type="InterPro" id="IPR039424">
    <property type="entry name" value="SBP_5"/>
</dbReference>
<evidence type="ECO:0000256" key="3">
    <source>
        <dbReference type="ARBA" id="ARBA00022729"/>
    </source>
</evidence>
<feature type="chain" id="PRO_5045216755" evidence="4">
    <location>
        <begin position="33"/>
        <end position="547"/>
    </location>
</feature>
<evidence type="ECO:0000256" key="2">
    <source>
        <dbReference type="ARBA" id="ARBA00022448"/>
    </source>
</evidence>
<dbReference type="PROSITE" id="PS51257">
    <property type="entry name" value="PROKAR_LIPOPROTEIN"/>
    <property type="match status" value="1"/>
</dbReference>
<dbReference type="InterPro" id="IPR030678">
    <property type="entry name" value="Peptide/Ni-bd"/>
</dbReference>
<evidence type="ECO:0000313" key="6">
    <source>
        <dbReference type="EMBL" id="MEC0228932.1"/>
    </source>
</evidence>
<accession>A0ABU6G427</accession>
<dbReference type="PANTHER" id="PTHR30290:SF9">
    <property type="entry name" value="OLIGOPEPTIDE-BINDING PROTEIN APPA"/>
    <property type="match status" value="1"/>
</dbReference>
<sequence length="547" mass="61173">MLSIQRTHRNTVLFLFATLLLILAACSSQTTGATTSETSPQRTGTSSEGQKIVYMPTFSPTLTVSPINNQGSGASTIVISLFNDPLYDLNDNLEFVPKLAKSIETKDNQTFIFKLDPAAKWNDGQPFTADDVAFTLQTALNAKVDTTFNFSFIEGLNAAGKLDSDKSAISGIKVIDSTTFELKTKQPIALTVLQERFANKIYFIPKHILKDVPVEQINAHPYFQNPEVTIGPFKFVKFVKGAYVEVAKNTSYYRGVPKLDKVFFKDVAAETILPQLQTGELHMNTLPFGTIPITELEKVKALPNFDVSVSESAEPLVAFFNTETVPLKVRQAIPYALNRELIVSQLLKGQGSVVDGPIPGNHPNYNKNIQLFTYQPDKAKALLKEANWDVNKPLRVLIPTGNAIREHASELVVENLEKAGFKVQAEKYDYPSLIAKVRKFDYDITIYNTSFFIDPSSYFSNLKSDSANNYTRYKNPQADELITLGESETDPAKRKLIYDQLQEIHHTDLPHLSLYTEKKIAAVSRKILVGKPLRLGMFNNVNEWDLK</sequence>
<dbReference type="Gene3D" id="3.40.190.10">
    <property type="entry name" value="Periplasmic binding protein-like II"/>
    <property type="match status" value="1"/>
</dbReference>
<comment type="similarity">
    <text evidence="1">Belongs to the bacterial solute-binding protein 5 family.</text>
</comment>
<evidence type="ECO:0000256" key="4">
    <source>
        <dbReference type="SAM" id="SignalP"/>
    </source>
</evidence>
<dbReference type="RefSeq" id="WP_326073091.1">
    <property type="nucleotide sequence ID" value="NZ_JARLKY010000043.1"/>
</dbReference>
<dbReference type="PANTHER" id="PTHR30290">
    <property type="entry name" value="PERIPLASMIC BINDING COMPONENT OF ABC TRANSPORTER"/>
    <property type="match status" value="1"/>
</dbReference>
<dbReference type="Gene3D" id="3.90.76.10">
    <property type="entry name" value="Dipeptide-binding Protein, Domain 1"/>
    <property type="match status" value="1"/>
</dbReference>
<dbReference type="PIRSF" id="PIRSF002741">
    <property type="entry name" value="MppA"/>
    <property type="match status" value="1"/>
</dbReference>
<evidence type="ECO:0000259" key="5">
    <source>
        <dbReference type="Pfam" id="PF00496"/>
    </source>
</evidence>
<dbReference type="Gene3D" id="3.10.105.10">
    <property type="entry name" value="Dipeptide-binding Protein, Domain 3"/>
    <property type="match status" value="1"/>
</dbReference>
<organism evidence="6 7">
    <name type="scientific">Paenibacillus alba</name>
    <dbReference type="NCBI Taxonomy" id="1197127"/>
    <lineage>
        <taxon>Bacteria</taxon>
        <taxon>Bacillati</taxon>
        <taxon>Bacillota</taxon>
        <taxon>Bacilli</taxon>
        <taxon>Bacillales</taxon>
        <taxon>Paenibacillaceae</taxon>
        <taxon>Paenibacillus</taxon>
    </lineage>
</organism>
<proteinExistence type="inferred from homology"/>
<dbReference type="Pfam" id="PF00496">
    <property type="entry name" value="SBP_bac_5"/>
    <property type="match status" value="1"/>
</dbReference>
<reference evidence="6 7" key="1">
    <citation type="submission" date="2023-03" db="EMBL/GenBank/DDBJ databases">
        <title>Bacillus Genome Sequencing.</title>
        <authorList>
            <person name="Dunlap C."/>
        </authorList>
    </citation>
    <scope>NUCLEOTIDE SEQUENCE [LARGE SCALE GENOMIC DNA]</scope>
    <source>
        <strain evidence="6 7">BD-533</strain>
    </source>
</reference>
<feature type="signal peptide" evidence="4">
    <location>
        <begin position="1"/>
        <end position="32"/>
    </location>
</feature>
<evidence type="ECO:0000256" key="1">
    <source>
        <dbReference type="ARBA" id="ARBA00005695"/>
    </source>
</evidence>